<dbReference type="InterPro" id="IPR046318">
    <property type="entry name" value="DUF5344"/>
</dbReference>
<gene>
    <name evidence="1" type="ORF">KS407_00720</name>
</gene>
<evidence type="ECO:0000313" key="2">
    <source>
        <dbReference type="Proteomes" id="UP000790580"/>
    </source>
</evidence>
<sequence>MTFPSKTKGNNSNTVITKLIELNQSINQAIDTYQSLILKDTDITKQSVQSLVDTDNKLANQRQNNS</sequence>
<evidence type="ECO:0000313" key="1">
    <source>
        <dbReference type="EMBL" id="MBU9719960.1"/>
    </source>
</evidence>
<dbReference type="Pfam" id="PF17279">
    <property type="entry name" value="DUF5344"/>
    <property type="match status" value="1"/>
</dbReference>
<keyword evidence="2" id="KW-1185">Reference proteome</keyword>
<proteinExistence type="predicted"/>
<reference evidence="1 2" key="1">
    <citation type="submission" date="2021-06" db="EMBL/GenBank/DDBJ databases">
        <title>Bacillus sp. RD4P76, an endophyte from a halophyte.</title>
        <authorList>
            <person name="Sun J.-Q."/>
        </authorList>
    </citation>
    <scope>NUCLEOTIDE SEQUENCE [LARGE SCALE GENOMIC DNA]</scope>
    <source>
        <strain evidence="1 2">JCM 17098</strain>
    </source>
</reference>
<organism evidence="1 2">
    <name type="scientific">Evansella alkalicola</name>
    <dbReference type="NCBI Taxonomy" id="745819"/>
    <lineage>
        <taxon>Bacteria</taxon>
        <taxon>Bacillati</taxon>
        <taxon>Bacillota</taxon>
        <taxon>Bacilli</taxon>
        <taxon>Bacillales</taxon>
        <taxon>Bacillaceae</taxon>
        <taxon>Evansella</taxon>
    </lineage>
</organism>
<protein>
    <submittedName>
        <fullName evidence="1">YwqI/YxiC family protein</fullName>
    </submittedName>
</protein>
<dbReference type="EMBL" id="JAHQCR010000008">
    <property type="protein sequence ID" value="MBU9719960.1"/>
    <property type="molecule type" value="Genomic_DNA"/>
</dbReference>
<comment type="caution">
    <text evidence="1">The sequence shown here is derived from an EMBL/GenBank/DDBJ whole genome shotgun (WGS) entry which is preliminary data.</text>
</comment>
<dbReference type="Proteomes" id="UP000790580">
    <property type="component" value="Unassembled WGS sequence"/>
</dbReference>
<accession>A0ABS6JN25</accession>
<name>A0ABS6JN25_9BACI</name>